<comment type="caution">
    <text evidence="2">The sequence shown here is derived from an EMBL/GenBank/DDBJ whole genome shotgun (WGS) entry which is preliminary data.</text>
</comment>
<dbReference type="OrthoDB" id="1698671at2"/>
<gene>
    <name evidence="2" type="ORF">FRY98_15925</name>
</gene>
<dbReference type="RefSeq" id="WP_148453685.1">
    <property type="nucleotide sequence ID" value="NZ_VSDO01000003.1"/>
</dbReference>
<dbReference type="Proteomes" id="UP000325218">
    <property type="component" value="Unassembled WGS sequence"/>
</dbReference>
<name>A0A5D0CQG3_9BACL</name>
<dbReference type="EMBL" id="VSDO01000003">
    <property type="protein sequence ID" value="TYA12199.1"/>
    <property type="molecule type" value="Genomic_DNA"/>
</dbReference>
<dbReference type="AlphaFoldDB" id="A0A5D0CQG3"/>
<dbReference type="SUPFAM" id="SSF69279">
    <property type="entry name" value="Phage tail proteins"/>
    <property type="match status" value="1"/>
</dbReference>
<accession>A0A5D0CQG3</accession>
<dbReference type="Pfam" id="PF24032">
    <property type="entry name" value="YQBQ"/>
    <property type="match status" value="1"/>
</dbReference>
<evidence type="ECO:0000313" key="3">
    <source>
        <dbReference type="Proteomes" id="UP000325218"/>
    </source>
</evidence>
<proteinExistence type="predicted"/>
<reference evidence="2 3" key="1">
    <citation type="submission" date="2019-08" db="EMBL/GenBank/DDBJ databases">
        <title>Genome sequencing of Paenibacillus faecis DSM 23593(T).</title>
        <authorList>
            <person name="Kook J.-K."/>
            <person name="Park S.-N."/>
            <person name="Lim Y.K."/>
        </authorList>
    </citation>
    <scope>NUCLEOTIDE SEQUENCE [LARGE SCALE GENOMIC DNA]</scope>
    <source>
        <strain evidence="2 3">DSM 23593</strain>
    </source>
</reference>
<sequence>MSLAVKIINRQGGGADAEWDISEIVEGLSWKTSRIGKAGSVSFNLIKGSPFQASHFTYNNGDIVRVRVDDTNVFHGYIFSIDEGRDEAVQITAYDQIRYLMNTDTYVFTGVTATEVLRRIAKDFNLKLGDVADTRHKIQLSEDGQKLLDIICKAITLTYENTGRDYCLYDDFGALCLREVTDTGLDLTVGDGQLMYDYEVKRSIDSDTYNQIKLYKDNKETGKREIYLAKDSVNIKRWGLLQLYQSVDEKKNAAQIQELLNNLSLMKNRETKSLKVSALGDIRVRAGIRVRIVISEYGVDQALIVDECTHDFDGAAHTMTLDLRVV</sequence>
<dbReference type="InterPro" id="IPR056937">
    <property type="entry name" value="YqbQ/XkdQ"/>
</dbReference>
<evidence type="ECO:0000313" key="2">
    <source>
        <dbReference type="EMBL" id="TYA12199.1"/>
    </source>
</evidence>
<feature type="domain" description="YqbQ/XkdQ" evidence="1">
    <location>
        <begin position="29"/>
        <end position="324"/>
    </location>
</feature>
<keyword evidence="3" id="KW-1185">Reference proteome</keyword>
<protein>
    <recommendedName>
        <fullName evidence="1">YqbQ/XkdQ domain-containing protein</fullName>
    </recommendedName>
</protein>
<organism evidence="2 3">
    <name type="scientific">Paenibacillus faecis</name>
    <dbReference type="NCBI Taxonomy" id="862114"/>
    <lineage>
        <taxon>Bacteria</taxon>
        <taxon>Bacillati</taxon>
        <taxon>Bacillota</taxon>
        <taxon>Bacilli</taxon>
        <taxon>Bacillales</taxon>
        <taxon>Paenibacillaceae</taxon>
        <taxon>Paenibacillus</taxon>
    </lineage>
</organism>
<evidence type="ECO:0000259" key="1">
    <source>
        <dbReference type="Pfam" id="PF24032"/>
    </source>
</evidence>